<dbReference type="EMBL" id="LSRQ01000586">
    <property type="protein sequence ID" value="OAY81845.1"/>
    <property type="molecule type" value="Genomic_DNA"/>
</dbReference>
<comment type="caution">
    <text evidence="1">The sequence shown here is derived from an EMBL/GenBank/DDBJ whole genome shotgun (WGS) entry which is preliminary data.</text>
</comment>
<accession>A0A199VYR9</accession>
<organism evidence="1 2">
    <name type="scientific">Ananas comosus</name>
    <name type="common">Pineapple</name>
    <name type="synonym">Ananas ananas</name>
    <dbReference type="NCBI Taxonomy" id="4615"/>
    <lineage>
        <taxon>Eukaryota</taxon>
        <taxon>Viridiplantae</taxon>
        <taxon>Streptophyta</taxon>
        <taxon>Embryophyta</taxon>
        <taxon>Tracheophyta</taxon>
        <taxon>Spermatophyta</taxon>
        <taxon>Magnoliopsida</taxon>
        <taxon>Liliopsida</taxon>
        <taxon>Poales</taxon>
        <taxon>Bromeliaceae</taxon>
        <taxon>Bromelioideae</taxon>
        <taxon>Ananas</taxon>
    </lineage>
</organism>
<proteinExistence type="predicted"/>
<name>A0A199VYR9_ANACO</name>
<dbReference type="AlphaFoldDB" id="A0A199VYR9"/>
<dbReference type="Proteomes" id="UP000092600">
    <property type="component" value="Unassembled WGS sequence"/>
</dbReference>
<protein>
    <submittedName>
        <fullName evidence="1">Uncharacterized protein</fullName>
    </submittedName>
</protein>
<reference evidence="1 2" key="1">
    <citation type="journal article" date="2016" name="DNA Res.">
        <title>The draft genome of MD-2 pineapple using hybrid error correction of long reads.</title>
        <authorList>
            <person name="Redwan R.M."/>
            <person name="Saidin A."/>
            <person name="Kumar S.V."/>
        </authorList>
    </citation>
    <scope>NUCLEOTIDE SEQUENCE [LARGE SCALE GENOMIC DNA]</scope>
    <source>
        <strain evidence="2">cv. MD2</strain>
        <tissue evidence="1">Leaf</tissue>
    </source>
</reference>
<gene>
    <name evidence="1" type="ORF">ACMD2_16849</name>
</gene>
<evidence type="ECO:0000313" key="2">
    <source>
        <dbReference type="Proteomes" id="UP000092600"/>
    </source>
</evidence>
<evidence type="ECO:0000313" key="1">
    <source>
        <dbReference type="EMBL" id="OAY81845.1"/>
    </source>
</evidence>
<sequence>MKEWCKTNFYSIANAIKCIQEEIQRIDIQEERSILSQEIRDKRIDLKSQLQLILKEEEILWKTRAKQHWLKEGDRNTKFFHAVANGRKRSNMIEFIEDDSGYYKYLEGCPGRRYPVITILSANILPVSVIHAKLNHQSKQQYDHSDRKK</sequence>